<dbReference type="EMBL" id="ML978079">
    <property type="protein sequence ID" value="KAF2009209.1"/>
    <property type="molecule type" value="Genomic_DNA"/>
</dbReference>
<keyword evidence="2" id="KW-1185">Reference proteome</keyword>
<dbReference type="Proteomes" id="UP000799778">
    <property type="component" value="Unassembled WGS sequence"/>
</dbReference>
<evidence type="ECO:0000313" key="1">
    <source>
        <dbReference type="EMBL" id="KAF2009209.1"/>
    </source>
</evidence>
<name>A0A6A5X8I5_9PLEO</name>
<gene>
    <name evidence="1" type="ORF">BU24DRAFT_455749</name>
</gene>
<proteinExistence type="predicted"/>
<organism evidence="1 2">
    <name type="scientific">Aaosphaeria arxii CBS 175.79</name>
    <dbReference type="NCBI Taxonomy" id="1450172"/>
    <lineage>
        <taxon>Eukaryota</taxon>
        <taxon>Fungi</taxon>
        <taxon>Dikarya</taxon>
        <taxon>Ascomycota</taxon>
        <taxon>Pezizomycotina</taxon>
        <taxon>Dothideomycetes</taxon>
        <taxon>Pleosporomycetidae</taxon>
        <taxon>Pleosporales</taxon>
        <taxon>Pleosporales incertae sedis</taxon>
        <taxon>Aaosphaeria</taxon>
    </lineage>
</organism>
<dbReference type="RefSeq" id="XP_033377548.1">
    <property type="nucleotide sequence ID" value="XM_033531392.1"/>
</dbReference>
<reference evidence="1" key="1">
    <citation type="journal article" date="2020" name="Stud. Mycol.">
        <title>101 Dothideomycetes genomes: a test case for predicting lifestyles and emergence of pathogens.</title>
        <authorList>
            <person name="Haridas S."/>
            <person name="Albert R."/>
            <person name="Binder M."/>
            <person name="Bloem J."/>
            <person name="Labutti K."/>
            <person name="Salamov A."/>
            <person name="Andreopoulos B."/>
            <person name="Baker S."/>
            <person name="Barry K."/>
            <person name="Bills G."/>
            <person name="Bluhm B."/>
            <person name="Cannon C."/>
            <person name="Castanera R."/>
            <person name="Culley D."/>
            <person name="Daum C."/>
            <person name="Ezra D."/>
            <person name="Gonzalez J."/>
            <person name="Henrissat B."/>
            <person name="Kuo A."/>
            <person name="Liang C."/>
            <person name="Lipzen A."/>
            <person name="Lutzoni F."/>
            <person name="Magnuson J."/>
            <person name="Mondo S."/>
            <person name="Nolan M."/>
            <person name="Ohm R."/>
            <person name="Pangilinan J."/>
            <person name="Park H.-J."/>
            <person name="Ramirez L."/>
            <person name="Alfaro M."/>
            <person name="Sun H."/>
            <person name="Tritt A."/>
            <person name="Yoshinaga Y."/>
            <person name="Zwiers L.-H."/>
            <person name="Turgeon B."/>
            <person name="Goodwin S."/>
            <person name="Spatafora J."/>
            <person name="Crous P."/>
            <person name="Grigoriev I."/>
        </authorList>
    </citation>
    <scope>NUCLEOTIDE SEQUENCE</scope>
    <source>
        <strain evidence="1">CBS 175.79</strain>
    </source>
</reference>
<dbReference type="GeneID" id="54288789"/>
<evidence type="ECO:0000313" key="2">
    <source>
        <dbReference type="Proteomes" id="UP000799778"/>
    </source>
</evidence>
<sequence>MRVLPTRQPPITPYTLCSYCSLPASRLSTRPWGTCGAASPPVLLARSFVWHRNLPSASAEGLLKRRDWSTIIMDLFSSSTSRSLEPGHRGLLLALRLHRKPSQPANPPPSSLTVCIPIAVSFLRWAMQPARYYPLRHHAGGPQYTVVFQSRPNAPSRADPMQPPGYLRVRLTPISSPLLAHTSLGAQGTVSSDLPHPWRPRAIDGEARKIFELKQGRLLVAASHRTAYGVVVREKQ</sequence>
<dbReference type="AlphaFoldDB" id="A0A6A5X8I5"/>
<protein>
    <submittedName>
        <fullName evidence="1">Uncharacterized protein</fullName>
    </submittedName>
</protein>
<accession>A0A6A5X8I5</accession>